<dbReference type="InterPro" id="IPR050478">
    <property type="entry name" value="Ethylene_sulfur-biosynth"/>
</dbReference>
<evidence type="ECO:0000259" key="2">
    <source>
        <dbReference type="Pfam" id="PF00155"/>
    </source>
</evidence>
<dbReference type="AlphaFoldDB" id="A0AAV9XA42"/>
<accession>A0AAV9XA42</accession>
<dbReference type="Proteomes" id="UP001365542">
    <property type="component" value="Unassembled WGS sequence"/>
</dbReference>
<dbReference type="GO" id="GO:0030170">
    <property type="term" value="F:pyridoxal phosphate binding"/>
    <property type="evidence" value="ECO:0007669"/>
    <property type="project" value="InterPro"/>
</dbReference>
<dbReference type="EMBL" id="JAVHJO010000007">
    <property type="protein sequence ID" value="KAK6538798.1"/>
    <property type="molecule type" value="Genomic_DNA"/>
</dbReference>
<gene>
    <name evidence="3" type="ORF">TWF694_010364</name>
</gene>
<evidence type="ECO:0000313" key="4">
    <source>
        <dbReference type="Proteomes" id="UP001365542"/>
    </source>
</evidence>
<evidence type="ECO:0000313" key="3">
    <source>
        <dbReference type="EMBL" id="KAK6538798.1"/>
    </source>
</evidence>
<dbReference type="InterPro" id="IPR015422">
    <property type="entry name" value="PyrdxlP-dep_Trfase_small"/>
</dbReference>
<dbReference type="InterPro" id="IPR015424">
    <property type="entry name" value="PyrdxlP-dep_Trfase"/>
</dbReference>
<dbReference type="InterPro" id="IPR004839">
    <property type="entry name" value="Aminotransferase_I/II_large"/>
</dbReference>
<dbReference type="Pfam" id="PF00155">
    <property type="entry name" value="Aminotran_1_2"/>
    <property type="match status" value="1"/>
</dbReference>
<dbReference type="GO" id="GO:0008483">
    <property type="term" value="F:transaminase activity"/>
    <property type="evidence" value="ECO:0007669"/>
    <property type="project" value="TreeGrafter"/>
</dbReference>
<sequence>MSKDFCSNGLRLGVLVSRNKAVIEAISSVNQTGWPSALADQGWSIILEDSRFLNYYLKEHQKRLADQYRFVGNLLDELGLVYTQGGNAGFCLWLDLRFALGRPKDGGKPGIEENKKLHRKIIEGGVRLAGDYPAEQYGWYRITFTQPRPLLLIGLEKLMKALTAIDTGSSARIFSTHRRLLLNKT</sequence>
<protein>
    <recommendedName>
        <fullName evidence="2">Aminotransferase class I/classII large domain-containing protein</fullName>
    </recommendedName>
</protein>
<name>A0AAV9XA42_9PEZI</name>
<reference evidence="3 4" key="1">
    <citation type="submission" date="2019-10" db="EMBL/GenBank/DDBJ databases">
        <authorList>
            <person name="Palmer J.M."/>
        </authorList>
    </citation>
    <scope>NUCLEOTIDE SEQUENCE [LARGE SCALE GENOMIC DNA]</scope>
    <source>
        <strain evidence="3 4">TWF694</strain>
    </source>
</reference>
<feature type="domain" description="Aminotransferase class I/classII large" evidence="2">
    <location>
        <begin position="1"/>
        <end position="144"/>
    </location>
</feature>
<dbReference type="SUPFAM" id="SSF53383">
    <property type="entry name" value="PLP-dependent transferases"/>
    <property type="match status" value="1"/>
</dbReference>
<organism evidence="3 4">
    <name type="scientific">Orbilia ellipsospora</name>
    <dbReference type="NCBI Taxonomy" id="2528407"/>
    <lineage>
        <taxon>Eukaryota</taxon>
        <taxon>Fungi</taxon>
        <taxon>Dikarya</taxon>
        <taxon>Ascomycota</taxon>
        <taxon>Pezizomycotina</taxon>
        <taxon>Orbiliomycetes</taxon>
        <taxon>Orbiliales</taxon>
        <taxon>Orbiliaceae</taxon>
        <taxon>Orbilia</taxon>
    </lineage>
</organism>
<keyword evidence="1" id="KW-0663">Pyridoxal phosphate</keyword>
<dbReference type="GO" id="GO:0006520">
    <property type="term" value="P:amino acid metabolic process"/>
    <property type="evidence" value="ECO:0007669"/>
    <property type="project" value="TreeGrafter"/>
</dbReference>
<evidence type="ECO:0000256" key="1">
    <source>
        <dbReference type="ARBA" id="ARBA00022898"/>
    </source>
</evidence>
<dbReference type="Gene3D" id="3.90.1150.10">
    <property type="entry name" value="Aspartate Aminotransferase, domain 1"/>
    <property type="match status" value="1"/>
</dbReference>
<dbReference type="PANTHER" id="PTHR43795:SF39">
    <property type="entry name" value="AMINOTRANSFERASE CLASS I_CLASSII DOMAIN-CONTAINING PROTEIN"/>
    <property type="match status" value="1"/>
</dbReference>
<dbReference type="PANTHER" id="PTHR43795">
    <property type="entry name" value="BIFUNCTIONAL ASPARTATE AMINOTRANSFERASE AND GLUTAMATE/ASPARTATE-PREPHENATE AMINOTRANSFERASE-RELATED"/>
    <property type="match status" value="1"/>
</dbReference>
<keyword evidence="4" id="KW-1185">Reference proteome</keyword>
<comment type="caution">
    <text evidence="3">The sequence shown here is derived from an EMBL/GenBank/DDBJ whole genome shotgun (WGS) entry which is preliminary data.</text>
</comment>
<proteinExistence type="predicted"/>